<accession>A0A977L0B2</accession>
<dbReference type="Pfam" id="PF01402">
    <property type="entry name" value="RHH_1"/>
    <property type="match status" value="1"/>
</dbReference>
<organism evidence="2">
    <name type="scientific">Woronichinia naegeliana WA131</name>
    <dbReference type="NCBI Taxonomy" id="2824559"/>
    <lineage>
        <taxon>Bacteria</taxon>
        <taxon>Bacillati</taxon>
        <taxon>Cyanobacteriota</taxon>
        <taxon>Cyanophyceae</taxon>
        <taxon>Synechococcales</taxon>
        <taxon>Coelosphaeriaceae</taxon>
        <taxon>Woronichinia</taxon>
    </lineage>
</organism>
<dbReference type="EMBL" id="CP073041">
    <property type="protein sequence ID" value="UXE63082.1"/>
    <property type="molecule type" value="Genomic_DNA"/>
</dbReference>
<dbReference type="KEGG" id="wna:KA717_10665"/>
<dbReference type="Proteomes" id="UP001065613">
    <property type="component" value="Chromosome"/>
</dbReference>
<evidence type="ECO:0000313" key="2">
    <source>
        <dbReference type="EMBL" id="UXE63082.1"/>
    </source>
</evidence>
<name>A0A977L0B2_9CYAN</name>
<gene>
    <name evidence="2" type="ORF">KA717_10665</name>
</gene>
<proteinExistence type="predicted"/>
<evidence type="ECO:0000259" key="1">
    <source>
        <dbReference type="Pfam" id="PF01402"/>
    </source>
</evidence>
<reference evidence="2" key="1">
    <citation type="submission" date="2021-04" db="EMBL/GenBank/DDBJ databases">
        <title>Genome sequence of Woronichinia naegeliana from Washington state freshwater lake bloom.</title>
        <authorList>
            <person name="Dreher T.W."/>
        </authorList>
    </citation>
    <scope>NUCLEOTIDE SEQUENCE</scope>
    <source>
        <strain evidence="2">WA131</strain>
    </source>
</reference>
<dbReference type="InterPro" id="IPR002145">
    <property type="entry name" value="CopG"/>
</dbReference>
<sequence>MATQDNAQHQGKKIRLTVDVSPELNQTLEQLAENAHSTKSEILRRAIALMTVAAQAHEKGQKLALIAEDQPAMTEIIGI</sequence>
<dbReference type="GO" id="GO:0006355">
    <property type="term" value="P:regulation of DNA-templated transcription"/>
    <property type="evidence" value="ECO:0007669"/>
    <property type="project" value="InterPro"/>
</dbReference>
<dbReference type="AlphaFoldDB" id="A0A977L0B2"/>
<protein>
    <submittedName>
        <fullName evidence="2">Ribbon-helix-helix protein, CopG family</fullName>
    </submittedName>
</protein>
<feature type="domain" description="Ribbon-helix-helix protein CopG" evidence="1">
    <location>
        <begin position="15"/>
        <end position="48"/>
    </location>
</feature>